<dbReference type="Pfam" id="PF06202">
    <property type="entry name" value="GDE_C"/>
    <property type="match status" value="1"/>
</dbReference>
<feature type="domain" description="Glycogen debranching enzyme C-terminal" evidence="1">
    <location>
        <begin position="280"/>
        <end position="643"/>
    </location>
</feature>
<organism evidence="4 6">
    <name type="scientific">Pseudodesulfovibrio indicus</name>
    <dbReference type="NCBI Taxonomy" id="1716143"/>
    <lineage>
        <taxon>Bacteria</taxon>
        <taxon>Pseudomonadati</taxon>
        <taxon>Thermodesulfobacteriota</taxon>
        <taxon>Desulfovibrionia</taxon>
        <taxon>Desulfovibrionales</taxon>
        <taxon>Desulfovibrionaceae</taxon>
    </lineage>
</organism>
<dbReference type="OrthoDB" id="9761875at2"/>
<evidence type="ECO:0000313" key="4">
    <source>
        <dbReference type="EMBL" id="TDT90870.1"/>
    </source>
</evidence>
<dbReference type="Proteomes" id="UP000055611">
    <property type="component" value="Chromosome"/>
</dbReference>
<dbReference type="PANTHER" id="PTHR10569">
    <property type="entry name" value="GLYCOGEN DEBRANCHING ENZYME"/>
    <property type="match status" value="1"/>
</dbReference>
<dbReference type="EMBL" id="SOBK01000002">
    <property type="protein sequence ID" value="TDT90870.1"/>
    <property type="molecule type" value="Genomic_DNA"/>
</dbReference>
<dbReference type="PANTHER" id="PTHR10569:SF2">
    <property type="entry name" value="GLYCOGEN DEBRANCHING ENZYME"/>
    <property type="match status" value="1"/>
</dbReference>
<gene>
    <name evidence="3" type="ORF">AWY79_16350</name>
    <name evidence="4" type="ORF">EDC59_102303</name>
</gene>
<keyword evidence="5" id="KW-1185">Reference proteome</keyword>
<protein>
    <submittedName>
        <fullName evidence="4">Glycogen debranching enzyme</fullName>
    </submittedName>
    <submittedName>
        <fullName evidence="3">Glycogen debranching protein</fullName>
    </submittedName>
</protein>
<dbReference type="NCBIfam" id="TIGR01561">
    <property type="entry name" value="gde_arch"/>
    <property type="match status" value="1"/>
</dbReference>
<dbReference type="InterPro" id="IPR032790">
    <property type="entry name" value="GDE_C"/>
</dbReference>
<dbReference type="Pfam" id="PF12439">
    <property type="entry name" value="GDE_N"/>
    <property type="match status" value="1"/>
</dbReference>
<dbReference type="AlphaFoldDB" id="A0A126QR78"/>
<dbReference type="EMBL" id="CP014206">
    <property type="protein sequence ID" value="AMK12560.1"/>
    <property type="molecule type" value="Genomic_DNA"/>
</dbReference>
<evidence type="ECO:0000313" key="5">
    <source>
        <dbReference type="Proteomes" id="UP000055611"/>
    </source>
</evidence>
<dbReference type="SUPFAM" id="SSF48208">
    <property type="entry name" value="Six-hairpin glycosidases"/>
    <property type="match status" value="1"/>
</dbReference>
<reference evidence="4 6" key="2">
    <citation type="submission" date="2019-03" db="EMBL/GenBank/DDBJ databases">
        <title>Genomic Encyclopedia of Type Strains, Phase IV (KMG-IV): sequencing the most valuable type-strain genomes for metagenomic binning, comparative biology and taxonomic classification.</title>
        <authorList>
            <person name="Goeker M."/>
        </authorList>
    </citation>
    <scope>NUCLEOTIDE SEQUENCE [LARGE SCALE GENOMIC DNA]</scope>
    <source>
        <strain evidence="4 6">DSM 101483</strain>
    </source>
</reference>
<evidence type="ECO:0000259" key="2">
    <source>
        <dbReference type="Pfam" id="PF12439"/>
    </source>
</evidence>
<evidence type="ECO:0000313" key="6">
    <source>
        <dbReference type="Proteomes" id="UP000295506"/>
    </source>
</evidence>
<dbReference type="Gene3D" id="1.50.10.10">
    <property type="match status" value="1"/>
</dbReference>
<sequence length="652" mass="73986">MLRIPRDECVNTETATRKEWIDTNGLGGYASSTVINCHTRKYHGLLVAALKEPRGRFVLLSKLETSVVANDKEFLLSSNKFPGVYHPTGHQFVDQFEQGLYPATTYRIGDALIRKSFLMIHGQNTVLVCYELLEGKVKPALRLRPMLAYRDVHKLTRENMFLRPKSYPEKNGRKIQPYEGMPPLYMGTNRKSEFFPGPKWVYSVEYLMERARGFDYQEDLFCPGMFETSLEKGKPVIFAASVEPLGNLERLRKKEIARREALFEVGKDRSKSVQWLKYFSDRFLIRNPSGFASVIAGYHWFGEWGRDTMISLPGLTFHAGRTEFGEEVLAAYAGLARDGLLPNYLDQNSDHLAYNSVDASLWFFWATQEYLKAGGSKRFVMDKVYPALRGIVAAHLDGRVPLCGLDRDGLLFAGNERTQLTWMDAQAYGRPVTPRHGAAVEINALWYNALRFFLELADGEDAGLASRAMEAADRLKANFSLRFWNEDDNCLCDVVNHAGQDRSIRPNQVFAASLPHTMLDYHQMRAVIANVQAHLLTPYGLRTLSPRDPAYKPFYHGDADARDAAYHQGMVWPWLAGHFGQALLRQAEDRAGTKAFLRTYFKPILRSFPEDFGLGALPELYTGNPPHEPRGAVAQAWSMAEAVRLNKLLKEK</sequence>
<evidence type="ECO:0000259" key="1">
    <source>
        <dbReference type="Pfam" id="PF06202"/>
    </source>
</evidence>
<dbReference type="InterPro" id="IPR006451">
    <property type="entry name" value="Glycogen_debranch_arc"/>
</dbReference>
<dbReference type="InterPro" id="IPR024742">
    <property type="entry name" value="Glycogen_debranch_N"/>
</dbReference>
<name>A0A126QR78_9BACT</name>
<proteinExistence type="predicted"/>
<dbReference type="InterPro" id="IPR012341">
    <property type="entry name" value="6hp_glycosidase-like_sf"/>
</dbReference>
<accession>A0A126QR78</accession>
<dbReference type="KEGG" id="dej:AWY79_16350"/>
<dbReference type="InterPro" id="IPR010401">
    <property type="entry name" value="AGL/Gdb1"/>
</dbReference>
<dbReference type="InterPro" id="IPR008928">
    <property type="entry name" value="6-hairpin_glycosidase_sf"/>
</dbReference>
<dbReference type="RefSeq" id="WP_066806257.1">
    <property type="nucleotide sequence ID" value="NZ_CP014206.1"/>
</dbReference>
<evidence type="ECO:0000313" key="3">
    <source>
        <dbReference type="EMBL" id="AMK12560.1"/>
    </source>
</evidence>
<dbReference type="GO" id="GO:0004134">
    <property type="term" value="F:4-alpha-glucanotransferase activity"/>
    <property type="evidence" value="ECO:0007669"/>
    <property type="project" value="InterPro"/>
</dbReference>
<dbReference type="GO" id="GO:0004135">
    <property type="term" value="F:amylo-alpha-1,6-glucosidase activity"/>
    <property type="evidence" value="ECO:0007669"/>
    <property type="project" value="InterPro"/>
</dbReference>
<dbReference type="Proteomes" id="UP000295506">
    <property type="component" value="Unassembled WGS sequence"/>
</dbReference>
<reference evidence="3 5" key="1">
    <citation type="journal article" date="2016" name="Front. Microbiol.">
        <title>Genome Sequence of the Piezophilic, Mesophilic Sulfate-Reducing Bacterium Desulfovibrio indicus J2T.</title>
        <authorList>
            <person name="Cao J."/>
            <person name="Maignien L."/>
            <person name="Shao Z."/>
            <person name="Alain K."/>
            <person name="Jebbar M."/>
        </authorList>
    </citation>
    <scope>NUCLEOTIDE SEQUENCE [LARGE SCALE GENOMIC DNA]</scope>
    <source>
        <strain evidence="3 5">J2</strain>
    </source>
</reference>
<feature type="domain" description="Glycogen debranching enzyme bacterial and archaeal type N-terminal" evidence="2">
    <location>
        <begin position="18"/>
        <end position="236"/>
    </location>
</feature>
<dbReference type="GO" id="GO:0005980">
    <property type="term" value="P:glycogen catabolic process"/>
    <property type="evidence" value="ECO:0007669"/>
    <property type="project" value="InterPro"/>
</dbReference>